<dbReference type="InterPro" id="IPR009003">
    <property type="entry name" value="Peptidase_S1_PA"/>
</dbReference>
<protein>
    <recommendedName>
        <fullName evidence="4">Trypsin domain-containing protein</fullName>
    </recommendedName>
</protein>
<feature type="signal peptide" evidence="1">
    <location>
        <begin position="1"/>
        <end position="21"/>
    </location>
</feature>
<dbReference type="AlphaFoldDB" id="A0A0J8UFI5"/>
<reference evidence="2 3" key="1">
    <citation type="submission" date="2015-06" db="EMBL/GenBank/DDBJ databases">
        <title>Genome sequence of Mycobacterium conceptionense strain MLE.</title>
        <authorList>
            <person name="Greninger A.L."/>
            <person name="Cunningham G."/>
            <person name="Chiu C.Y."/>
            <person name="Miller S."/>
        </authorList>
    </citation>
    <scope>NUCLEOTIDE SEQUENCE [LARGE SCALE GENOMIC DNA]</scope>
    <source>
        <strain evidence="2 3">MLE</strain>
    </source>
</reference>
<dbReference type="SUPFAM" id="SSF50494">
    <property type="entry name" value="Trypsin-like serine proteases"/>
    <property type="match status" value="1"/>
</dbReference>
<dbReference type="EMBL" id="LFOD01000003">
    <property type="protein sequence ID" value="KMV19672.1"/>
    <property type="molecule type" value="Genomic_DNA"/>
</dbReference>
<evidence type="ECO:0000313" key="2">
    <source>
        <dbReference type="EMBL" id="KMV19672.1"/>
    </source>
</evidence>
<organism evidence="2 3">
    <name type="scientific">Mycolicibacterium conceptionense</name>
    <dbReference type="NCBI Taxonomy" id="451644"/>
    <lineage>
        <taxon>Bacteria</taxon>
        <taxon>Bacillati</taxon>
        <taxon>Actinomycetota</taxon>
        <taxon>Actinomycetes</taxon>
        <taxon>Mycobacteriales</taxon>
        <taxon>Mycobacteriaceae</taxon>
        <taxon>Mycolicibacterium</taxon>
    </lineage>
</organism>
<dbReference type="PATRIC" id="fig|451644.5.peg.1323"/>
<dbReference type="Gene3D" id="2.40.10.10">
    <property type="entry name" value="Trypsin-like serine proteases"/>
    <property type="match status" value="2"/>
</dbReference>
<evidence type="ECO:0008006" key="4">
    <source>
        <dbReference type="Google" id="ProtNLM"/>
    </source>
</evidence>
<accession>A0A0J8UFI5</accession>
<proteinExistence type="predicted"/>
<keyword evidence="1" id="KW-0732">Signal</keyword>
<dbReference type="InterPro" id="IPR043504">
    <property type="entry name" value="Peptidase_S1_PA_chymotrypsin"/>
</dbReference>
<sequence>MAVAAAAALIPALLATPTAAAASEPPNVTGPWVSLAPVEGTGVTHDFTAAPAPRPGVSIMQQVSTDQVSLCTASWPVISTGSHVGYLTAGHCDLIKGAPVWMYTNDQGTKKLTLSPLQNSERGVDTDGQGHDSSLFFLSQSQQDKAYGTEIADGVKLRGVMSVSDARKLRAGTPVCMNGSRSGLTCGPLIAADSDDFEWGGKAVSGDSGAPVFVVNGKGDALAIGMLQRGPTDTDNFATYLSPVLSRLGLRLIVDGEEES</sequence>
<gene>
    <name evidence="2" type="ORF">ACT17_06450</name>
</gene>
<name>A0A0J8UFI5_9MYCO</name>
<dbReference type="Proteomes" id="UP000037594">
    <property type="component" value="Unassembled WGS sequence"/>
</dbReference>
<comment type="caution">
    <text evidence="2">The sequence shown here is derived from an EMBL/GenBank/DDBJ whole genome shotgun (WGS) entry which is preliminary data.</text>
</comment>
<evidence type="ECO:0000313" key="3">
    <source>
        <dbReference type="Proteomes" id="UP000037594"/>
    </source>
</evidence>
<feature type="chain" id="PRO_5005309892" description="Trypsin domain-containing protein" evidence="1">
    <location>
        <begin position="22"/>
        <end position="260"/>
    </location>
</feature>
<evidence type="ECO:0000256" key="1">
    <source>
        <dbReference type="SAM" id="SignalP"/>
    </source>
</evidence>